<evidence type="ECO:0000313" key="1">
    <source>
        <dbReference type="EMBL" id="GAG92352.1"/>
    </source>
</evidence>
<comment type="caution">
    <text evidence="1">The sequence shown here is derived from an EMBL/GenBank/DDBJ whole genome shotgun (WGS) entry which is preliminary data.</text>
</comment>
<dbReference type="EMBL" id="BART01027377">
    <property type="protein sequence ID" value="GAG92352.1"/>
    <property type="molecule type" value="Genomic_DNA"/>
</dbReference>
<name>X1CGX2_9ZZZZ</name>
<organism evidence="1">
    <name type="scientific">marine sediment metagenome</name>
    <dbReference type="NCBI Taxonomy" id="412755"/>
    <lineage>
        <taxon>unclassified sequences</taxon>
        <taxon>metagenomes</taxon>
        <taxon>ecological metagenomes</taxon>
    </lineage>
</organism>
<gene>
    <name evidence="1" type="ORF">S01H4_48545</name>
</gene>
<proteinExistence type="predicted"/>
<reference evidence="1" key="1">
    <citation type="journal article" date="2014" name="Front. Microbiol.">
        <title>High frequency of phylogenetically diverse reductive dehalogenase-homologous genes in deep subseafloor sedimentary metagenomes.</title>
        <authorList>
            <person name="Kawai M."/>
            <person name="Futagami T."/>
            <person name="Toyoda A."/>
            <person name="Takaki Y."/>
            <person name="Nishi S."/>
            <person name="Hori S."/>
            <person name="Arai W."/>
            <person name="Tsubouchi T."/>
            <person name="Morono Y."/>
            <person name="Uchiyama I."/>
            <person name="Ito T."/>
            <person name="Fujiyama A."/>
            <person name="Inagaki F."/>
            <person name="Takami H."/>
        </authorList>
    </citation>
    <scope>NUCLEOTIDE SEQUENCE</scope>
    <source>
        <strain evidence="1">Expedition CK06-06</strain>
    </source>
</reference>
<feature type="non-terminal residue" evidence="1">
    <location>
        <position position="1"/>
    </location>
</feature>
<dbReference type="AlphaFoldDB" id="X1CGX2"/>
<accession>X1CGX2</accession>
<protein>
    <submittedName>
        <fullName evidence="1">Uncharacterized protein</fullName>
    </submittedName>
</protein>
<sequence>GEEVMEEFGGMTKGQYKKFMDDYKRFPKLVESLHRIIGKVNKITGLDWSRVIDWEKLSEGMKGRT</sequence>